<evidence type="ECO:0000313" key="2">
    <source>
        <dbReference type="Proteomes" id="UP000735302"/>
    </source>
</evidence>
<accession>A0AAV3Y0K2</accession>
<evidence type="ECO:0000313" key="1">
    <source>
        <dbReference type="EMBL" id="GFN80765.1"/>
    </source>
</evidence>
<keyword evidence="2" id="KW-1185">Reference proteome</keyword>
<reference evidence="1 2" key="1">
    <citation type="journal article" date="2021" name="Elife">
        <title>Chloroplast acquisition without the gene transfer in kleptoplastic sea slugs, Plakobranchus ocellatus.</title>
        <authorList>
            <person name="Maeda T."/>
            <person name="Takahashi S."/>
            <person name="Yoshida T."/>
            <person name="Shimamura S."/>
            <person name="Takaki Y."/>
            <person name="Nagai Y."/>
            <person name="Toyoda A."/>
            <person name="Suzuki Y."/>
            <person name="Arimoto A."/>
            <person name="Ishii H."/>
            <person name="Satoh N."/>
            <person name="Nishiyama T."/>
            <person name="Hasebe M."/>
            <person name="Maruyama T."/>
            <person name="Minagawa J."/>
            <person name="Obokata J."/>
            <person name="Shigenobu S."/>
        </authorList>
    </citation>
    <scope>NUCLEOTIDE SEQUENCE [LARGE SCALE GENOMIC DNA]</scope>
</reference>
<name>A0AAV3Y0K2_9GAST</name>
<gene>
    <name evidence="1" type="ORF">PoB_000727100</name>
</gene>
<comment type="caution">
    <text evidence="1">The sequence shown here is derived from an EMBL/GenBank/DDBJ whole genome shotgun (WGS) entry which is preliminary data.</text>
</comment>
<protein>
    <submittedName>
        <fullName evidence="1">Gag-like protein</fullName>
    </submittedName>
</protein>
<organism evidence="1 2">
    <name type="scientific">Plakobranchus ocellatus</name>
    <dbReference type="NCBI Taxonomy" id="259542"/>
    <lineage>
        <taxon>Eukaryota</taxon>
        <taxon>Metazoa</taxon>
        <taxon>Spiralia</taxon>
        <taxon>Lophotrochozoa</taxon>
        <taxon>Mollusca</taxon>
        <taxon>Gastropoda</taxon>
        <taxon>Heterobranchia</taxon>
        <taxon>Euthyneura</taxon>
        <taxon>Panpulmonata</taxon>
        <taxon>Sacoglossa</taxon>
        <taxon>Placobranchoidea</taxon>
        <taxon>Plakobranchidae</taxon>
        <taxon>Plakobranchus</taxon>
    </lineage>
</organism>
<proteinExistence type="predicted"/>
<dbReference type="EMBL" id="BLXT01000847">
    <property type="protein sequence ID" value="GFN80765.1"/>
    <property type="molecule type" value="Genomic_DNA"/>
</dbReference>
<dbReference type="AlphaFoldDB" id="A0AAV3Y0K2"/>
<sequence>MFPWLELSIKNLIMAHMSQRGEEASHRGSSWDCLCCQQEKGGGPSYFDVHVSLCGLVTIKKKNYSDQLERICESFKIHRELKSILGDETIEVTKHSQAKKLGAIATFLDIPVTVSPNKSLNSSNGVICSRDLQCFSEEKMMEELSGVTHARRIKVRRSEDKIQTDTVSLPLTARSRRVEFVRDT</sequence>
<dbReference type="Proteomes" id="UP000735302">
    <property type="component" value="Unassembled WGS sequence"/>
</dbReference>